<dbReference type="Pfam" id="PF01435">
    <property type="entry name" value="Peptidase_M48"/>
    <property type="match status" value="1"/>
</dbReference>
<comment type="caution">
    <text evidence="13">The sequence shown here is derived from an EMBL/GenBank/DDBJ whole genome shotgun (WGS) entry which is preliminary data.</text>
</comment>
<organism evidence="13 14">
    <name type="scientific">Methanoculleus methanifontis</name>
    <dbReference type="NCBI Taxonomy" id="2584086"/>
    <lineage>
        <taxon>Archaea</taxon>
        <taxon>Methanobacteriati</taxon>
        <taxon>Methanobacteriota</taxon>
        <taxon>Stenosarchaea group</taxon>
        <taxon>Methanomicrobia</taxon>
        <taxon>Methanomicrobiales</taxon>
        <taxon>Methanomicrobiaceae</taxon>
        <taxon>Methanoculleus</taxon>
    </lineage>
</organism>
<dbReference type="RefSeq" id="WP_301677713.1">
    <property type="nucleotide sequence ID" value="NZ_VCYI01000010.1"/>
</dbReference>
<name>A0ABT8M338_9EURY</name>
<keyword evidence="6 10" id="KW-0862">Zinc</keyword>
<dbReference type="PANTHER" id="PTHR43221:SF2">
    <property type="entry name" value="PROTEASE HTPX HOMOLOG"/>
    <property type="match status" value="1"/>
</dbReference>
<dbReference type="Proteomes" id="UP001168423">
    <property type="component" value="Unassembled WGS sequence"/>
</dbReference>
<keyword evidence="9 11" id="KW-0472">Membrane</keyword>
<keyword evidence="2 10" id="KW-0645">Protease</keyword>
<feature type="transmembrane region" description="Helical" evidence="11">
    <location>
        <begin position="56"/>
        <end position="79"/>
    </location>
</feature>
<evidence type="ECO:0000256" key="10">
    <source>
        <dbReference type="RuleBase" id="RU003983"/>
    </source>
</evidence>
<evidence type="ECO:0000256" key="9">
    <source>
        <dbReference type="ARBA" id="ARBA00023136"/>
    </source>
</evidence>
<comment type="similarity">
    <text evidence="10">Belongs to the peptidase M48 family.</text>
</comment>
<evidence type="ECO:0000313" key="13">
    <source>
        <dbReference type="EMBL" id="MDN7013133.1"/>
    </source>
</evidence>
<sequence>MANEKQSNHVVISLDPAVYAELNLYRALDAKKAESGVTWDQFFGNVIKARERNDNLINWAYALGIFCLVTLVLTVPFFVINPAPTTFLLQFPPMIIVGFLVALFTAYVLTPFSLRRLKPYEEDPQIVQYVEDLAEKSGVNPVKLLVEETPEVNAMAYTSPWGGRICLTRGLIEGYHKGEFSADELQAIIGHEIGHIKNGDCLKWAFVLSWMSIFHTAGTVCMALGSVFAAGGTVAGLVRRDVGNFLALMGLLMVALGAIQRLLGKVASILAYRLSQRQEYAADLAGAKLVSPEAHISALSKIERFNNALDTGNLAQLPFAEQWQAQPKNISWIDGLFSTHPATEKRIEELEKLHHLLQENDEQRIYQ</sequence>
<evidence type="ECO:0000256" key="4">
    <source>
        <dbReference type="ARBA" id="ARBA00022723"/>
    </source>
</evidence>
<keyword evidence="7 11" id="KW-1133">Transmembrane helix</keyword>
<dbReference type="Gene3D" id="3.30.2010.10">
    <property type="entry name" value="Metalloproteases ('zincins'), catalytic domain"/>
    <property type="match status" value="1"/>
</dbReference>
<protein>
    <recommendedName>
        <fullName evidence="12">Peptidase M48 domain-containing protein</fullName>
    </recommendedName>
</protein>
<feature type="transmembrane region" description="Helical" evidence="11">
    <location>
        <begin position="204"/>
        <end position="230"/>
    </location>
</feature>
<evidence type="ECO:0000259" key="12">
    <source>
        <dbReference type="Pfam" id="PF01435"/>
    </source>
</evidence>
<keyword evidence="3 11" id="KW-0812">Transmembrane</keyword>
<keyword evidence="5 10" id="KW-0378">Hydrolase</keyword>
<evidence type="ECO:0000313" key="14">
    <source>
        <dbReference type="Proteomes" id="UP001168423"/>
    </source>
</evidence>
<dbReference type="PANTHER" id="PTHR43221">
    <property type="entry name" value="PROTEASE HTPX"/>
    <property type="match status" value="1"/>
</dbReference>
<evidence type="ECO:0000256" key="6">
    <source>
        <dbReference type="ARBA" id="ARBA00022833"/>
    </source>
</evidence>
<keyword evidence="4" id="KW-0479">Metal-binding</keyword>
<dbReference type="EMBL" id="VCYI01000010">
    <property type="protein sequence ID" value="MDN7013133.1"/>
    <property type="molecule type" value="Genomic_DNA"/>
</dbReference>
<evidence type="ECO:0000256" key="2">
    <source>
        <dbReference type="ARBA" id="ARBA00022670"/>
    </source>
</evidence>
<gene>
    <name evidence="13" type="ORF">FGW20_08780</name>
</gene>
<evidence type="ECO:0000256" key="8">
    <source>
        <dbReference type="ARBA" id="ARBA00023049"/>
    </source>
</evidence>
<comment type="cofactor">
    <cofactor evidence="10">
        <name>Zn(2+)</name>
        <dbReference type="ChEBI" id="CHEBI:29105"/>
    </cofactor>
    <text evidence="10">Binds 1 zinc ion per subunit.</text>
</comment>
<evidence type="ECO:0000256" key="7">
    <source>
        <dbReference type="ARBA" id="ARBA00022989"/>
    </source>
</evidence>
<keyword evidence="1" id="KW-1003">Cell membrane</keyword>
<keyword evidence="14" id="KW-1185">Reference proteome</keyword>
<feature type="domain" description="Peptidase M48" evidence="12">
    <location>
        <begin position="122"/>
        <end position="352"/>
    </location>
</feature>
<evidence type="ECO:0000256" key="11">
    <source>
        <dbReference type="SAM" id="Phobius"/>
    </source>
</evidence>
<proteinExistence type="inferred from homology"/>
<evidence type="ECO:0000256" key="5">
    <source>
        <dbReference type="ARBA" id="ARBA00022801"/>
    </source>
</evidence>
<feature type="transmembrane region" description="Helical" evidence="11">
    <location>
        <begin position="242"/>
        <end position="263"/>
    </location>
</feature>
<evidence type="ECO:0000256" key="3">
    <source>
        <dbReference type="ARBA" id="ARBA00022692"/>
    </source>
</evidence>
<dbReference type="InterPro" id="IPR001915">
    <property type="entry name" value="Peptidase_M48"/>
</dbReference>
<feature type="transmembrane region" description="Helical" evidence="11">
    <location>
        <begin position="91"/>
        <end position="109"/>
    </location>
</feature>
<accession>A0ABT8M338</accession>
<dbReference type="InterPro" id="IPR050083">
    <property type="entry name" value="HtpX_protease"/>
</dbReference>
<evidence type="ECO:0000256" key="1">
    <source>
        <dbReference type="ARBA" id="ARBA00022475"/>
    </source>
</evidence>
<keyword evidence="8 10" id="KW-0482">Metalloprotease</keyword>
<reference evidence="13" key="1">
    <citation type="submission" date="2019-05" db="EMBL/GenBank/DDBJ databases">
        <title>Isolation and characterization of methanogens from the cold seep sediment at Four-Way Closure Ridge.</title>
        <authorList>
            <person name="You Y.-T."/>
            <person name="Chen S.-C."/>
            <person name="Zhang W.-L."/>
            <person name="Lai M.-C."/>
        </authorList>
    </citation>
    <scope>NUCLEOTIDE SEQUENCE</scope>
    <source>
        <strain evidence="13">FWC-SCC3</strain>
    </source>
</reference>